<dbReference type="RefSeq" id="WP_321399462.1">
    <property type="nucleotide sequence ID" value="NZ_CP139487.1"/>
</dbReference>
<organism evidence="2 3">
    <name type="scientific">Peredibacter starrii</name>
    <dbReference type="NCBI Taxonomy" id="28202"/>
    <lineage>
        <taxon>Bacteria</taxon>
        <taxon>Pseudomonadati</taxon>
        <taxon>Bdellovibrionota</taxon>
        <taxon>Bacteriovoracia</taxon>
        <taxon>Bacteriovoracales</taxon>
        <taxon>Bacteriovoracaceae</taxon>
        <taxon>Peredibacter</taxon>
    </lineage>
</organism>
<gene>
    <name evidence="2" type="ORF">SOO65_08815</name>
</gene>
<dbReference type="AlphaFoldDB" id="A0AAX4HV75"/>
<reference evidence="2 3" key="1">
    <citation type="submission" date="2023-11" db="EMBL/GenBank/DDBJ databases">
        <title>Peredibacter starrii A3.12.</title>
        <authorList>
            <person name="Mitchell R.J."/>
        </authorList>
    </citation>
    <scope>NUCLEOTIDE SEQUENCE [LARGE SCALE GENOMIC DNA]</scope>
    <source>
        <strain evidence="2 3">A3.12</strain>
    </source>
</reference>
<protein>
    <submittedName>
        <fullName evidence="2">Uncharacterized protein</fullName>
    </submittedName>
</protein>
<dbReference type="KEGG" id="psti:SOO65_08815"/>
<keyword evidence="3" id="KW-1185">Reference proteome</keyword>
<feature type="chain" id="PRO_5043388215" evidence="1">
    <location>
        <begin position="23"/>
        <end position="214"/>
    </location>
</feature>
<keyword evidence="1" id="KW-0732">Signal</keyword>
<dbReference type="EMBL" id="CP139487">
    <property type="protein sequence ID" value="WPU66849.1"/>
    <property type="molecule type" value="Genomic_DNA"/>
</dbReference>
<proteinExistence type="predicted"/>
<dbReference type="Proteomes" id="UP001324634">
    <property type="component" value="Chromosome"/>
</dbReference>
<sequence>MKKSLVMLSLVFAQAFSFSANAELIGRSWRYLHIPSGMQVELNNVNEQEGTATYFDYVTHKKVKINLSEVSREIDAGVNGVKTGHFVLVNFDKDDVRHCQVYRVFENGIARIGCQSGKIRKNIGVDRPQVHQFNASVYDVTGETESMEGFSKKEKVKLAVDAGNLKAGTTVRIEAIFNNGEALIQKMGANLLDTSGLLLKFNIERVRLNDLEKK</sequence>
<evidence type="ECO:0000313" key="2">
    <source>
        <dbReference type="EMBL" id="WPU66849.1"/>
    </source>
</evidence>
<feature type="signal peptide" evidence="1">
    <location>
        <begin position="1"/>
        <end position="22"/>
    </location>
</feature>
<evidence type="ECO:0000313" key="3">
    <source>
        <dbReference type="Proteomes" id="UP001324634"/>
    </source>
</evidence>
<name>A0AAX4HV75_9BACT</name>
<accession>A0AAX4HV75</accession>
<evidence type="ECO:0000256" key="1">
    <source>
        <dbReference type="SAM" id="SignalP"/>
    </source>
</evidence>